<name>A0AAV7Q9V3_PLEWA</name>
<evidence type="ECO:0000313" key="1">
    <source>
        <dbReference type="EMBL" id="KAJ1136359.1"/>
    </source>
</evidence>
<comment type="caution">
    <text evidence="1">The sequence shown here is derived from an EMBL/GenBank/DDBJ whole genome shotgun (WGS) entry which is preliminary data.</text>
</comment>
<reference evidence="1" key="1">
    <citation type="journal article" date="2022" name="bioRxiv">
        <title>Sequencing and chromosome-scale assembly of the giantPleurodeles waltlgenome.</title>
        <authorList>
            <person name="Brown T."/>
            <person name="Elewa A."/>
            <person name="Iarovenko S."/>
            <person name="Subramanian E."/>
            <person name="Araus A.J."/>
            <person name="Petzold A."/>
            <person name="Susuki M."/>
            <person name="Suzuki K.-i.T."/>
            <person name="Hayashi T."/>
            <person name="Toyoda A."/>
            <person name="Oliveira C."/>
            <person name="Osipova E."/>
            <person name="Leigh N.D."/>
            <person name="Simon A."/>
            <person name="Yun M.H."/>
        </authorList>
    </citation>
    <scope>NUCLEOTIDE SEQUENCE</scope>
    <source>
        <strain evidence="1">20211129_DDA</strain>
        <tissue evidence="1">Liver</tissue>
    </source>
</reference>
<dbReference type="AlphaFoldDB" id="A0AAV7Q9V3"/>
<proteinExistence type="predicted"/>
<dbReference type="Proteomes" id="UP001066276">
    <property type="component" value="Chromosome 6"/>
</dbReference>
<gene>
    <name evidence="1" type="ORF">NDU88_002776</name>
</gene>
<protein>
    <submittedName>
        <fullName evidence="1">Uncharacterized protein</fullName>
    </submittedName>
</protein>
<dbReference type="EMBL" id="JANPWB010000010">
    <property type="protein sequence ID" value="KAJ1136359.1"/>
    <property type="molecule type" value="Genomic_DNA"/>
</dbReference>
<evidence type="ECO:0000313" key="2">
    <source>
        <dbReference type="Proteomes" id="UP001066276"/>
    </source>
</evidence>
<keyword evidence="2" id="KW-1185">Reference proteome</keyword>
<organism evidence="1 2">
    <name type="scientific">Pleurodeles waltl</name>
    <name type="common">Iberian ribbed newt</name>
    <dbReference type="NCBI Taxonomy" id="8319"/>
    <lineage>
        <taxon>Eukaryota</taxon>
        <taxon>Metazoa</taxon>
        <taxon>Chordata</taxon>
        <taxon>Craniata</taxon>
        <taxon>Vertebrata</taxon>
        <taxon>Euteleostomi</taxon>
        <taxon>Amphibia</taxon>
        <taxon>Batrachia</taxon>
        <taxon>Caudata</taxon>
        <taxon>Salamandroidea</taxon>
        <taxon>Salamandridae</taxon>
        <taxon>Pleurodelinae</taxon>
        <taxon>Pleurodeles</taxon>
    </lineage>
</organism>
<sequence>MRCRDAAREQGEDVLYPVWSLVKRRSQLRHETPKGMCGACAQWRLTAVGAVLAIGQSLGDTLCTDFCQIKKKTYLPCVRPCSMEDTTICLREILMESAGESRQ</sequence>
<accession>A0AAV7Q9V3</accession>